<evidence type="ECO:0000313" key="2">
    <source>
        <dbReference type="Proteomes" id="UP000479190"/>
    </source>
</evidence>
<proteinExistence type="predicted"/>
<reference evidence="1 2" key="1">
    <citation type="submission" date="2020-02" db="EMBL/GenBank/DDBJ databases">
        <authorList>
            <person name="Ferguson B K."/>
        </authorList>
    </citation>
    <scope>NUCLEOTIDE SEQUENCE [LARGE SCALE GENOMIC DNA]</scope>
</reference>
<sequence length="249" mass="29117">MEGVARGLVSTSPINDIYRGPVRPRGNSHFNFYGTRSLCHLCTSVIVTFRGYRLSYSTRVAYTGYGHNLGRGDRIHRSLSISRFMKEVTKKITIENRQLQREGDRKRWSYSYSADQQRESVFVGDISTCTNQQQKFLLSLLHNLFQARDEVLVIHLVHLILKEEEYYGRCNYNKLPIQLHELCLEQTRMVRNEVPFLKKGLETIFLRTFPIRNIDESGESTKYTSWILRAFSRTSPKSTRIKKKINVDQ</sequence>
<dbReference type="EMBL" id="CADCXV010001098">
    <property type="protein sequence ID" value="CAB0041206.1"/>
    <property type="molecule type" value="Genomic_DNA"/>
</dbReference>
<protein>
    <submittedName>
        <fullName evidence="1">Uncharacterized protein</fullName>
    </submittedName>
</protein>
<gene>
    <name evidence="1" type="ORF">TBRA_LOCUS12882</name>
</gene>
<dbReference type="AlphaFoldDB" id="A0A6H5IUS2"/>
<evidence type="ECO:0000313" key="1">
    <source>
        <dbReference type="EMBL" id="CAB0041206.1"/>
    </source>
</evidence>
<keyword evidence="2" id="KW-1185">Reference proteome</keyword>
<accession>A0A6H5IUS2</accession>
<organism evidence="1 2">
    <name type="scientific">Trichogramma brassicae</name>
    <dbReference type="NCBI Taxonomy" id="86971"/>
    <lineage>
        <taxon>Eukaryota</taxon>
        <taxon>Metazoa</taxon>
        <taxon>Ecdysozoa</taxon>
        <taxon>Arthropoda</taxon>
        <taxon>Hexapoda</taxon>
        <taxon>Insecta</taxon>
        <taxon>Pterygota</taxon>
        <taxon>Neoptera</taxon>
        <taxon>Endopterygota</taxon>
        <taxon>Hymenoptera</taxon>
        <taxon>Apocrita</taxon>
        <taxon>Proctotrupomorpha</taxon>
        <taxon>Chalcidoidea</taxon>
        <taxon>Trichogrammatidae</taxon>
        <taxon>Trichogramma</taxon>
    </lineage>
</organism>
<dbReference type="Proteomes" id="UP000479190">
    <property type="component" value="Unassembled WGS sequence"/>
</dbReference>
<name>A0A6H5IUS2_9HYME</name>